<sequence length="475" mass="54388">MTTSMPMHKQATKRIGIMSAEISNTLATGRFQIQKRSSRVPSITTKKQGCSSSCCDAQTFDSHSLASFRVPVICGKLFSGSHVALLGCLRTNTHTHVGSHTTETVYVDYALWGLEEPYCESPLFRGCTIDYGAVLEWAGLCYYDLDTKKGQLGEIIRWSHENEIKLDVTGGLHLRFSPEQGSMSFVDYHNDVTFHQRIEARLFYDEPRRWQEIMRDADWLRRLIELSKGREVGIRGVRYLHPSHLLPEEYGAEGQDRHEPADVLLGTEQRDVVDENSRRWTFLFNLSEVYERGALHAWFEKRDELEPVVDLYTLAYTDRVPSAMALFLNLMQALETYHVRFVCDSVKTYKKRVDCLVENTSGADSDVHDLLCDGGQQGSKSLYLKSRISDLLYAGGRRPVSPKHMSFVDFPQKLVDTRNYYTHFSPDKKDKAFGKEELPIVNAELMALLEYHLMLTLGFDGETTLTNVQRRLRNR</sequence>
<evidence type="ECO:0000313" key="4">
    <source>
        <dbReference type="Proteomes" id="UP000011835"/>
    </source>
</evidence>
<dbReference type="EMBL" id="CP004346">
    <property type="protein sequence ID" value="AGH41192.1"/>
    <property type="molecule type" value="Genomic_DNA"/>
</dbReference>
<feature type="domain" description="ApeA N-terminal" evidence="2">
    <location>
        <begin position="64"/>
        <end position="243"/>
    </location>
</feature>
<evidence type="ECO:0000259" key="1">
    <source>
        <dbReference type="Pfam" id="PF18739"/>
    </source>
</evidence>
<name>M4RRQ2_9BIFI</name>
<proteinExistence type="predicted"/>
<dbReference type="KEGG" id="btp:D805_0925"/>
<keyword evidence="4" id="KW-1185">Reference proteome</keyword>
<dbReference type="HOGENOM" id="CLU_571998_0_0_11"/>
<evidence type="ECO:0000313" key="3">
    <source>
        <dbReference type="EMBL" id="AGH41192.1"/>
    </source>
</evidence>
<evidence type="ECO:0000259" key="2">
    <source>
        <dbReference type="Pfam" id="PF18862"/>
    </source>
</evidence>
<reference evidence="3 4" key="1">
    <citation type="journal article" date="2013" name="Genome Announc.">
        <title>Complete Genome Sequence of the Probiotic Bifidobacterium thermophilum Strain RBL67.</title>
        <authorList>
            <person name="Jans C."/>
            <person name="Lacroix C."/>
            <person name="Follador R."/>
            <person name="Stevens M.J."/>
        </authorList>
    </citation>
    <scope>NUCLEOTIDE SEQUENCE [LARGE SCALE GENOMIC DNA]</scope>
    <source>
        <strain evidence="3 4">RBL67</strain>
    </source>
</reference>
<protein>
    <submittedName>
        <fullName evidence="3">Uncharacterized protein</fullName>
    </submittedName>
</protein>
<dbReference type="AlphaFoldDB" id="M4RRQ2"/>
<dbReference type="Pfam" id="PF18862">
    <property type="entry name" value="ApeA_NTD1"/>
    <property type="match status" value="1"/>
</dbReference>
<organism evidence="3 4">
    <name type="scientific">Bifidobacterium thermophilum RBL67</name>
    <dbReference type="NCBI Taxonomy" id="1254439"/>
    <lineage>
        <taxon>Bacteria</taxon>
        <taxon>Bacillati</taxon>
        <taxon>Actinomycetota</taxon>
        <taxon>Actinomycetes</taxon>
        <taxon>Bifidobacteriales</taxon>
        <taxon>Bifidobacteriaceae</taxon>
        <taxon>Bifidobacterium</taxon>
    </lineage>
</organism>
<dbReference type="Proteomes" id="UP000011835">
    <property type="component" value="Chromosome"/>
</dbReference>
<accession>M4RRQ2</accession>
<dbReference type="InterPro" id="IPR041223">
    <property type="entry name" value="ApeA_NTD"/>
</dbReference>
<feature type="domain" description="Apea-like HEPN" evidence="1">
    <location>
        <begin position="328"/>
        <end position="461"/>
    </location>
</feature>
<dbReference type="Pfam" id="PF18739">
    <property type="entry name" value="HEPN_Apea"/>
    <property type="match status" value="1"/>
</dbReference>
<dbReference type="PATRIC" id="fig|1254439.12.peg.917"/>
<gene>
    <name evidence="3" type="ORF">D805_0925</name>
</gene>
<dbReference type="InterPro" id="IPR041229">
    <property type="entry name" value="HEPN_Apea"/>
</dbReference>